<keyword evidence="2" id="KW-0238">DNA-binding</keyword>
<evidence type="ECO:0000259" key="1">
    <source>
        <dbReference type="Pfam" id="PF13467"/>
    </source>
</evidence>
<dbReference type="GO" id="GO:0003677">
    <property type="term" value="F:DNA binding"/>
    <property type="evidence" value="ECO:0007669"/>
    <property type="project" value="UniProtKB-KW"/>
</dbReference>
<reference evidence="2 3" key="1">
    <citation type="submission" date="2020-08" db="EMBL/GenBank/DDBJ databases">
        <title>Genomic Encyclopedia of Type Strains, Phase III (KMG-III): the genomes of soil and plant-associated and newly described type strains.</title>
        <authorList>
            <person name="Whitman W."/>
        </authorList>
    </citation>
    <scope>NUCLEOTIDE SEQUENCE [LARGE SCALE GENOMIC DNA]</scope>
    <source>
        <strain evidence="2 3">CECT 7282</strain>
    </source>
</reference>
<dbReference type="EMBL" id="JACHXP010000001">
    <property type="protein sequence ID" value="MBB3189115.1"/>
    <property type="molecule type" value="Genomic_DNA"/>
</dbReference>
<sequence length="135" mass="15014">MCKLFSGADPALWESQTRSMRLDGVCTSVRLERFFWSVLEEIGRRDRLSVSQLIAQLSREWDESGRDVDNFASFLRVCCGRYLALQLAGEVPTRQEASLAALDADAILARERHYRPAGTATAARQAEAASCSATR</sequence>
<dbReference type="RefSeq" id="WP_183323869.1">
    <property type="nucleotide sequence ID" value="NZ_JACHXP010000001.1"/>
</dbReference>
<gene>
    <name evidence="2" type="ORF">FHR94_000333</name>
</gene>
<feature type="domain" description="Ribbon-helix-helix" evidence="1">
    <location>
        <begin position="16"/>
        <end position="83"/>
    </location>
</feature>
<organism evidence="2 3">
    <name type="scientific">Halomonas cerina</name>
    <dbReference type="NCBI Taxonomy" id="447424"/>
    <lineage>
        <taxon>Bacteria</taxon>
        <taxon>Pseudomonadati</taxon>
        <taxon>Pseudomonadota</taxon>
        <taxon>Gammaproteobacteria</taxon>
        <taxon>Oceanospirillales</taxon>
        <taxon>Halomonadaceae</taxon>
        <taxon>Halomonas</taxon>
    </lineage>
</organism>
<accession>A0A839V5P4</accession>
<comment type="caution">
    <text evidence="2">The sequence shown here is derived from an EMBL/GenBank/DDBJ whole genome shotgun (WGS) entry which is preliminary data.</text>
</comment>
<dbReference type="Proteomes" id="UP000547614">
    <property type="component" value="Unassembled WGS sequence"/>
</dbReference>
<dbReference type="InterPro" id="IPR038268">
    <property type="entry name" value="RHH_sf"/>
</dbReference>
<dbReference type="Pfam" id="PF13467">
    <property type="entry name" value="RHH_4"/>
    <property type="match status" value="1"/>
</dbReference>
<evidence type="ECO:0000313" key="2">
    <source>
        <dbReference type="EMBL" id="MBB3189115.1"/>
    </source>
</evidence>
<protein>
    <submittedName>
        <fullName evidence="2">Putative DNA-binding ribbon-helix-helix protein</fullName>
    </submittedName>
</protein>
<dbReference type="InterPro" id="IPR027373">
    <property type="entry name" value="RHH_dom"/>
</dbReference>
<name>A0A839V5P4_9GAMM</name>
<proteinExistence type="predicted"/>
<dbReference type="AlphaFoldDB" id="A0A839V5P4"/>
<keyword evidence="3" id="KW-1185">Reference proteome</keyword>
<dbReference type="Gene3D" id="1.10.3990.20">
    <property type="entry name" value="protein bp1543"/>
    <property type="match status" value="1"/>
</dbReference>
<evidence type="ECO:0000313" key="3">
    <source>
        <dbReference type="Proteomes" id="UP000547614"/>
    </source>
</evidence>